<dbReference type="GO" id="GO:0006357">
    <property type="term" value="P:regulation of transcription by RNA polymerase II"/>
    <property type="evidence" value="ECO:0007669"/>
    <property type="project" value="TreeGrafter"/>
</dbReference>
<dbReference type="PANTHER" id="PTHR46179">
    <property type="entry name" value="ZINC FINGER PROTEIN"/>
    <property type="match status" value="1"/>
</dbReference>
<evidence type="ECO:0000313" key="12">
    <source>
        <dbReference type="Proteomes" id="UP000748025"/>
    </source>
</evidence>
<feature type="compositionally biased region" description="Low complexity" evidence="9">
    <location>
        <begin position="145"/>
        <end position="155"/>
    </location>
</feature>
<protein>
    <recommendedName>
        <fullName evidence="10">C2H2-type domain-containing protein</fullName>
    </recommendedName>
</protein>
<evidence type="ECO:0000256" key="7">
    <source>
        <dbReference type="ARBA" id="ARBA00023242"/>
    </source>
</evidence>
<dbReference type="PROSITE" id="PS50157">
    <property type="entry name" value="ZINC_FINGER_C2H2_2"/>
    <property type="match status" value="1"/>
</dbReference>
<keyword evidence="7" id="KW-0539">Nucleus</keyword>
<evidence type="ECO:0000256" key="9">
    <source>
        <dbReference type="SAM" id="MobiDB-lite"/>
    </source>
</evidence>
<keyword evidence="6" id="KW-0804">Transcription</keyword>
<keyword evidence="2" id="KW-0479">Metal-binding</keyword>
<feature type="region of interest" description="Disordered" evidence="9">
    <location>
        <begin position="405"/>
        <end position="438"/>
    </location>
</feature>
<feature type="domain" description="C2H2-type" evidence="10">
    <location>
        <begin position="441"/>
        <end position="470"/>
    </location>
</feature>
<evidence type="ECO:0000256" key="8">
    <source>
        <dbReference type="PROSITE-ProRule" id="PRU00042"/>
    </source>
</evidence>
<proteinExistence type="predicted"/>
<dbReference type="AlphaFoldDB" id="A0A9P7SYR7"/>
<dbReference type="OrthoDB" id="9368434at2759"/>
<keyword evidence="3 8" id="KW-0863">Zinc-finger</keyword>
<dbReference type="GO" id="GO:0005634">
    <property type="term" value="C:nucleus"/>
    <property type="evidence" value="ECO:0007669"/>
    <property type="project" value="UniProtKB-SubCell"/>
</dbReference>
<organism evidence="11 12">
    <name type="scientific">Claviceps pusilla</name>
    <dbReference type="NCBI Taxonomy" id="123648"/>
    <lineage>
        <taxon>Eukaryota</taxon>
        <taxon>Fungi</taxon>
        <taxon>Dikarya</taxon>
        <taxon>Ascomycota</taxon>
        <taxon>Pezizomycotina</taxon>
        <taxon>Sordariomycetes</taxon>
        <taxon>Hypocreomycetidae</taxon>
        <taxon>Hypocreales</taxon>
        <taxon>Clavicipitaceae</taxon>
        <taxon>Claviceps</taxon>
    </lineage>
</organism>
<dbReference type="SMART" id="SM00355">
    <property type="entry name" value="ZnF_C2H2"/>
    <property type="match status" value="3"/>
</dbReference>
<evidence type="ECO:0000256" key="6">
    <source>
        <dbReference type="ARBA" id="ARBA00023163"/>
    </source>
</evidence>
<dbReference type="Proteomes" id="UP000748025">
    <property type="component" value="Unassembled WGS sequence"/>
</dbReference>
<comment type="subcellular location">
    <subcellularLocation>
        <location evidence="1">Nucleus</location>
    </subcellularLocation>
</comment>
<keyword evidence="5" id="KW-0805">Transcription regulation</keyword>
<accession>A0A9P7SYR7</accession>
<dbReference type="EMBL" id="SRPW01001711">
    <property type="protein sequence ID" value="KAG5999440.1"/>
    <property type="molecule type" value="Genomic_DNA"/>
</dbReference>
<evidence type="ECO:0000256" key="5">
    <source>
        <dbReference type="ARBA" id="ARBA00023015"/>
    </source>
</evidence>
<dbReference type="PROSITE" id="PS00028">
    <property type="entry name" value="ZINC_FINGER_C2H2_1"/>
    <property type="match status" value="1"/>
</dbReference>
<keyword evidence="4" id="KW-0862">Zinc</keyword>
<dbReference type="GO" id="GO:0008270">
    <property type="term" value="F:zinc ion binding"/>
    <property type="evidence" value="ECO:0007669"/>
    <property type="project" value="UniProtKB-KW"/>
</dbReference>
<evidence type="ECO:0000256" key="1">
    <source>
        <dbReference type="ARBA" id="ARBA00004123"/>
    </source>
</evidence>
<evidence type="ECO:0000256" key="2">
    <source>
        <dbReference type="ARBA" id="ARBA00022723"/>
    </source>
</evidence>
<evidence type="ECO:0000259" key="10">
    <source>
        <dbReference type="PROSITE" id="PS50157"/>
    </source>
</evidence>
<feature type="region of interest" description="Disordered" evidence="9">
    <location>
        <begin position="133"/>
        <end position="182"/>
    </location>
</feature>
<sequence>MSFPNPRRRTTPVDRFGKDSEGGSVLKTTIDLRKGATFHCPNSPVSSTSDSVFVPPQLSWSRTHLDDVVDANRRRIALTLNDIDEVLARTESLGLSSPPPCKKTSLQGSSLAVPRGFLEIPVVVDSKMDKVNSLRRTRHSKHASDSGLGSSIVSSQEMKKNEPAQTAQKKKDINTNNKATSSLVAGPSNAKQILPAMSRRAFSRIHEHTLRPLLAKPSLKDFEAIVLGVPRQIRSKEIICLRDLEKCLIFMAAPETAKSAALYLDFCLTSIRCIQATVEYLPEHEQIRSDDRPYTNGYFIDLKEQIFEYGRQLAAAKEKSGAANDMDVDKYVMKLAPTPGHARPRRHFGRLLVVFLLTANARDDKIRLFGGIADNGRPAELVRVRKDGSAISIATGKPVNLEEAPVKFKRSPSEQRDDEEEIRRSMARRRKNATAEELAPKKCRHAGCEKEFKRPCDLTKHEKTHSRPWKCPVTSCPYHKTGWPTEKEMDRHTNDKHSDSPILHKCEKCAFASKRESNLKQHMERAHDTPYIRTKTNRNRGVGKSNPARHQQLLQQQHTPPPDSISPPTMTPSFCSVPTPPKDQDGLVYTNYRGDGDLTLLATCGRGLDAVPLTLEHISPSSTASPYAQYHPYQDDANFIVSDEELYAAPMQLPSHLASQNQMYHDKLMRLEVPVCQAADVSCAAPTTASAPTYAPGPTTHFGIAGQQNAMLWTPQSQCDEGFGDVLHGEGPDFALYPVGHYHKGNIDMPQASLFGDYDPPDANYGFSQTSQSDFFHQTALLASEVEPFLAE</sequence>
<reference evidence="11" key="1">
    <citation type="journal article" date="2020" name="bioRxiv">
        <title>Whole genome comparisons of ergot fungi reveals the divergence and evolution of species within the genus Claviceps are the result of varying mechanisms driving genome evolution and host range expansion.</title>
        <authorList>
            <person name="Wyka S.A."/>
            <person name="Mondo S.J."/>
            <person name="Liu M."/>
            <person name="Dettman J."/>
            <person name="Nalam V."/>
            <person name="Broders K.D."/>
        </authorList>
    </citation>
    <scope>NUCLEOTIDE SEQUENCE</scope>
    <source>
        <strain evidence="11">CCC 602</strain>
    </source>
</reference>
<feature type="region of interest" description="Disordered" evidence="9">
    <location>
        <begin position="1"/>
        <end position="22"/>
    </location>
</feature>
<gene>
    <name evidence="11" type="ORF">E4U43_002076</name>
</gene>
<keyword evidence="12" id="KW-1185">Reference proteome</keyword>
<evidence type="ECO:0000256" key="4">
    <source>
        <dbReference type="ARBA" id="ARBA00022833"/>
    </source>
</evidence>
<dbReference type="InterPro" id="IPR051061">
    <property type="entry name" value="Zinc_finger_trans_reg"/>
</dbReference>
<feature type="compositionally biased region" description="Basic and acidic residues" evidence="9">
    <location>
        <begin position="11"/>
        <end position="21"/>
    </location>
</feature>
<comment type="caution">
    <text evidence="11">The sequence shown here is derived from an EMBL/GenBank/DDBJ whole genome shotgun (WGS) entry which is preliminary data.</text>
</comment>
<name>A0A9P7SYR7_9HYPO</name>
<evidence type="ECO:0000313" key="11">
    <source>
        <dbReference type="EMBL" id="KAG5999440.1"/>
    </source>
</evidence>
<feature type="compositionally biased region" description="Basic residues" evidence="9">
    <location>
        <begin position="1"/>
        <end position="10"/>
    </location>
</feature>
<dbReference type="Gene3D" id="3.30.160.60">
    <property type="entry name" value="Classic Zinc Finger"/>
    <property type="match status" value="2"/>
</dbReference>
<dbReference type="InterPro" id="IPR013087">
    <property type="entry name" value="Znf_C2H2_type"/>
</dbReference>
<evidence type="ECO:0000256" key="3">
    <source>
        <dbReference type="ARBA" id="ARBA00022771"/>
    </source>
</evidence>
<dbReference type="PANTHER" id="PTHR46179:SF13">
    <property type="entry name" value="C2H2-TYPE DOMAIN-CONTAINING PROTEIN"/>
    <property type="match status" value="1"/>
</dbReference>
<feature type="region of interest" description="Disordered" evidence="9">
    <location>
        <begin position="533"/>
        <end position="567"/>
    </location>
</feature>